<evidence type="ECO:0000256" key="6">
    <source>
        <dbReference type="SAM" id="MobiDB-lite"/>
    </source>
</evidence>
<comment type="similarity">
    <text evidence="2">Belongs to the class-I pyridoxal-phosphate-dependent aminotransferase family.</text>
</comment>
<keyword evidence="3" id="KW-0032">Aminotransferase</keyword>
<dbReference type="Proteomes" id="UP000283269">
    <property type="component" value="Unassembled WGS sequence"/>
</dbReference>
<organism evidence="9 10">
    <name type="scientific">Psilocybe cyanescens</name>
    <dbReference type="NCBI Taxonomy" id="93625"/>
    <lineage>
        <taxon>Eukaryota</taxon>
        <taxon>Fungi</taxon>
        <taxon>Dikarya</taxon>
        <taxon>Basidiomycota</taxon>
        <taxon>Agaricomycotina</taxon>
        <taxon>Agaricomycetes</taxon>
        <taxon>Agaricomycetidae</taxon>
        <taxon>Agaricales</taxon>
        <taxon>Agaricineae</taxon>
        <taxon>Strophariaceae</taxon>
        <taxon>Psilocybe</taxon>
    </lineage>
</organism>
<dbReference type="GO" id="GO:0006520">
    <property type="term" value="P:amino acid metabolic process"/>
    <property type="evidence" value="ECO:0007669"/>
    <property type="project" value="InterPro"/>
</dbReference>
<evidence type="ECO:0000313" key="9">
    <source>
        <dbReference type="EMBL" id="PPQ93426.1"/>
    </source>
</evidence>
<dbReference type="GO" id="GO:0008483">
    <property type="term" value="F:transaminase activity"/>
    <property type="evidence" value="ECO:0007669"/>
    <property type="project" value="UniProtKB-KW"/>
</dbReference>
<dbReference type="GO" id="GO:0030170">
    <property type="term" value="F:pyridoxal phosphate binding"/>
    <property type="evidence" value="ECO:0007669"/>
    <property type="project" value="InterPro"/>
</dbReference>
<dbReference type="Gene3D" id="3.40.640.10">
    <property type="entry name" value="Type I PLP-dependent aspartate aminotransferase-like (Major domain)"/>
    <property type="match status" value="1"/>
</dbReference>
<dbReference type="PANTHER" id="PTHR46383:SF1">
    <property type="entry name" value="ASPARTATE AMINOTRANSFERASE"/>
    <property type="match status" value="1"/>
</dbReference>
<dbReference type="InterPro" id="IPR004839">
    <property type="entry name" value="Aminotransferase_I/II_large"/>
</dbReference>
<evidence type="ECO:0000313" key="10">
    <source>
        <dbReference type="Proteomes" id="UP000283269"/>
    </source>
</evidence>
<keyword evidence="5" id="KW-0663">Pyridoxal phosphate</keyword>
<dbReference type="InterPro" id="IPR015421">
    <property type="entry name" value="PyrdxlP-dep_Trfase_major"/>
</dbReference>
<dbReference type="InParanoid" id="A0A409XRV6"/>
<keyword evidence="4" id="KW-0808">Transferase</keyword>
<dbReference type="Pfam" id="PF06544">
    <property type="entry name" value="Prp3_C"/>
    <property type="match status" value="1"/>
</dbReference>
<dbReference type="Pfam" id="PF00155">
    <property type="entry name" value="Aminotran_1_2"/>
    <property type="match status" value="1"/>
</dbReference>
<evidence type="ECO:0000259" key="8">
    <source>
        <dbReference type="Pfam" id="PF06544"/>
    </source>
</evidence>
<dbReference type="CDD" id="cd00609">
    <property type="entry name" value="AAT_like"/>
    <property type="match status" value="1"/>
</dbReference>
<dbReference type="EMBL" id="NHYD01000753">
    <property type="protein sequence ID" value="PPQ93426.1"/>
    <property type="molecule type" value="Genomic_DNA"/>
</dbReference>
<comment type="caution">
    <text evidence="9">The sequence shown here is derived from an EMBL/GenBank/DDBJ whole genome shotgun (WGS) entry which is preliminary data.</text>
</comment>
<feature type="region of interest" description="Disordered" evidence="6">
    <location>
        <begin position="676"/>
        <end position="695"/>
    </location>
</feature>
<gene>
    <name evidence="9" type="ORF">CVT25_004498</name>
</gene>
<protein>
    <submittedName>
        <fullName evidence="9">Uncharacterized protein</fullName>
    </submittedName>
</protein>
<feature type="domain" description="Aminotransferase class I/classII large" evidence="7">
    <location>
        <begin position="335"/>
        <end position="725"/>
    </location>
</feature>
<feature type="domain" description="Small nuclear ribonucleoprotein Prp3 C-terminal" evidence="8">
    <location>
        <begin position="173"/>
        <end position="234"/>
    </location>
</feature>
<reference evidence="9 10" key="1">
    <citation type="journal article" date="2018" name="Evol. Lett.">
        <title>Horizontal gene cluster transfer increased hallucinogenic mushroom diversity.</title>
        <authorList>
            <person name="Reynolds H.T."/>
            <person name="Vijayakumar V."/>
            <person name="Gluck-Thaler E."/>
            <person name="Korotkin H.B."/>
            <person name="Matheny P.B."/>
            <person name="Slot J.C."/>
        </authorList>
    </citation>
    <scope>NUCLEOTIDE SEQUENCE [LARGE SCALE GENOMIC DNA]</scope>
    <source>
        <strain evidence="9 10">2631</strain>
    </source>
</reference>
<name>A0A409XRV6_PSICY</name>
<accession>A0A409XRV6</accession>
<comment type="cofactor">
    <cofactor evidence="1">
        <name>pyridoxal 5'-phosphate</name>
        <dbReference type="ChEBI" id="CHEBI:597326"/>
    </cofactor>
</comment>
<dbReference type="NCBIfam" id="NF005732">
    <property type="entry name" value="PRK07550.1"/>
    <property type="match status" value="1"/>
</dbReference>
<evidence type="ECO:0000256" key="1">
    <source>
        <dbReference type="ARBA" id="ARBA00001933"/>
    </source>
</evidence>
<keyword evidence="10" id="KW-1185">Reference proteome</keyword>
<dbReference type="InterPro" id="IPR010541">
    <property type="entry name" value="Prp3_C"/>
</dbReference>
<dbReference type="AlphaFoldDB" id="A0A409XRV6"/>
<dbReference type="STRING" id="93625.A0A409XRV6"/>
<dbReference type="SUPFAM" id="SSF53383">
    <property type="entry name" value="PLP-dependent transferases"/>
    <property type="match status" value="1"/>
</dbReference>
<evidence type="ECO:0000256" key="4">
    <source>
        <dbReference type="ARBA" id="ARBA00022679"/>
    </source>
</evidence>
<evidence type="ECO:0000256" key="3">
    <source>
        <dbReference type="ARBA" id="ARBA00022576"/>
    </source>
</evidence>
<sequence length="895" mass="100360">MKADPRRDSINRQLEELQLIQCSLLPDEQLRFIDSSAGWGEALETYTTDLDAIPQIDCAASFSIRLDGSKTWFEITLSDTEGNTVDEGMRPQASVAVKGEDMSRSQQDKWNSLIAEKMEEISDSDFPMYQLISLYLLPLLREEHERRSSSGALGTSLPNTARGGSEVGPYHVLFTSHHLISPNKRRSLQQWSSSLSLTGFAKVGYPGVIYAQGDRPNIEEFVDNVKAMQWLALKVRFVEPLQQREGKSTAVTLGDGTDGQPRWKEFQKVGKVVEEMRRIGREEPRRAQTILRARRMSTSLGFRVSRGVLTTIAPPIPRAYEWGSRYKSTEKLPLLDMSQGVPGIPPPESVQSALGKAASSPVSFGYTRWDGEIGLRKALVGEMKVVYGAESDINVDDVALTSGCNLAFVATAMSVADAGDEIILPVPWYIQFLFSTPFIHLIVVFRRMTLTLLGIKTVALKTYPEDGFTPSVERCRDLITPKTKAIVLVTPNNPTGATYSPALISDFAALAAERRVALIVDETYRDFIVTGSSPHNIFLKTASHPWRSTFVHLFSFSKAYCLPGHRLGAIAASPVLLGSIKSILDTLQICAPRPIQLALAPLLPELRSFITDTAQQLHVRHQLFKSRLPPKWRVGAQGGYYAYVRHPFVYVKAGDVSRRLAEQIGVVTLPSTFFSQERRDDEEQDQEKERTDEDWKNVEAKTKVEEEERWIRFSVANVDDEKVQKVSLAQSMKNKEQNPRDSSLSFDPVAMMMYKITGKGLPPKPRLKTAANIWRKTQREAIENNAHITKAQVKKHMAALRDKVARQLFTKLDKDVREHWRQIAIKEYGEAFATWTQMVESRVYPAKGGRGGMMSDRQRWGGGIKYDAWLPGQCVPPLSSHNPISIPRDARGLII</sequence>
<dbReference type="PANTHER" id="PTHR46383">
    <property type="entry name" value="ASPARTATE AMINOTRANSFERASE"/>
    <property type="match status" value="1"/>
</dbReference>
<evidence type="ECO:0000256" key="2">
    <source>
        <dbReference type="ARBA" id="ARBA00007441"/>
    </source>
</evidence>
<evidence type="ECO:0000259" key="7">
    <source>
        <dbReference type="Pfam" id="PF00155"/>
    </source>
</evidence>
<dbReference type="InterPro" id="IPR050596">
    <property type="entry name" value="AspAT/PAT-like"/>
</dbReference>
<evidence type="ECO:0000256" key="5">
    <source>
        <dbReference type="ARBA" id="ARBA00022898"/>
    </source>
</evidence>
<proteinExistence type="inferred from homology"/>
<dbReference type="OrthoDB" id="7042322at2759"/>
<dbReference type="InterPro" id="IPR015424">
    <property type="entry name" value="PyrdxlP-dep_Trfase"/>
</dbReference>